<proteinExistence type="predicted"/>
<dbReference type="EMBL" id="CP020373">
    <property type="protein sequence ID" value="AZQ10136.1"/>
    <property type="molecule type" value="Genomic_DNA"/>
</dbReference>
<reference evidence="4" key="1">
    <citation type="submission" date="2017-03" db="EMBL/GenBank/DDBJ databases">
        <title>Full genome sequence of a non-lethal Shewanella isolate that potentiates virulence of Vibio parahaemolyticus causing acute hepatopancreatic necrosis disease (AHPND) in shrimp.</title>
        <authorList>
            <person name="Prachumwat A."/>
            <person name="Sritunyalucksana K."/>
        </authorList>
    </citation>
    <scope>NUCLEOTIDE SEQUENCE [LARGE SCALE GENOMIC DNA]</scope>
    <source>
        <strain evidence="4">TH2012</strain>
    </source>
</reference>
<dbReference type="Pfam" id="PF10979">
    <property type="entry name" value="DUF2786"/>
    <property type="match status" value="1"/>
</dbReference>
<protein>
    <recommendedName>
        <fullName evidence="5">DUF2786 domain-containing protein</fullName>
    </recommendedName>
</protein>
<feature type="domain" description="DUF2786" evidence="1">
    <location>
        <begin position="4"/>
        <end position="40"/>
    </location>
</feature>
<name>A0ABM7D127_9GAMM</name>
<evidence type="ECO:0000259" key="1">
    <source>
        <dbReference type="Pfam" id="PF10979"/>
    </source>
</evidence>
<evidence type="ECO:0000313" key="4">
    <source>
        <dbReference type="Proteomes" id="UP000278437"/>
    </source>
</evidence>
<keyword evidence="4" id="KW-1185">Reference proteome</keyword>
<evidence type="ECO:0000259" key="2">
    <source>
        <dbReference type="Pfam" id="PF23771"/>
    </source>
</evidence>
<dbReference type="InterPro" id="IPR016868">
    <property type="entry name" value="Phage_B3_Orf5"/>
</dbReference>
<dbReference type="Pfam" id="PF23771">
    <property type="entry name" value="DUF7168"/>
    <property type="match status" value="1"/>
</dbReference>
<feature type="domain" description="DUF7168" evidence="2">
    <location>
        <begin position="60"/>
        <end position="176"/>
    </location>
</feature>
<gene>
    <name evidence="3" type="ORF">STH12_01000</name>
</gene>
<dbReference type="RefSeq" id="WP_126166528.1">
    <property type="nucleotide sequence ID" value="NZ_CP020373.1"/>
</dbReference>
<organism evidence="3 4">
    <name type="scientific">Shewanella khirikhana</name>
    <dbReference type="NCBI Taxonomy" id="1965282"/>
    <lineage>
        <taxon>Bacteria</taxon>
        <taxon>Pseudomonadati</taxon>
        <taxon>Pseudomonadota</taxon>
        <taxon>Gammaproteobacteria</taxon>
        <taxon>Alteromonadales</taxon>
        <taxon>Shewanellaceae</taxon>
        <taxon>Shewanella</taxon>
    </lineage>
</organism>
<dbReference type="InterPro" id="IPR055592">
    <property type="entry name" value="DUF7168"/>
</dbReference>
<evidence type="ECO:0008006" key="5">
    <source>
        <dbReference type="Google" id="ProtNLM"/>
    </source>
</evidence>
<dbReference type="PIRSF" id="PIRSF028111">
    <property type="entry name" value="UCP028111"/>
    <property type="match status" value="1"/>
</dbReference>
<accession>A0ABM7D127</accession>
<dbReference type="InterPro" id="IPR024498">
    <property type="entry name" value="DUF2786"/>
</dbReference>
<sequence>MSHKVLEKIKKLLRLAKSSNQHEAALALSRAQKLMQEHGIGSDDPELAGVTDATIEALFKAKTPTQYLLILAHSIGKAFGCEYYFQPTLKNMRIVFYGHNERPEIAGYVFSVLERQLTKARKEYLDTLSSRMKKPNKTKRADQFCEGWCMGVHSKIQRFALSEKERDELLSYKGKINLSNGNAREAKGAGRLANEAKYQGFRSAKDVTLNHGVNGEQLRRIAS</sequence>
<dbReference type="Proteomes" id="UP000278437">
    <property type="component" value="Chromosome"/>
</dbReference>
<evidence type="ECO:0000313" key="3">
    <source>
        <dbReference type="EMBL" id="AZQ10136.1"/>
    </source>
</evidence>